<dbReference type="SUPFAM" id="SSF48371">
    <property type="entry name" value="ARM repeat"/>
    <property type="match status" value="1"/>
</dbReference>
<evidence type="ECO:0000256" key="1">
    <source>
        <dbReference type="ARBA" id="ARBA00004496"/>
    </source>
</evidence>
<dbReference type="Gene3D" id="1.10.20.40">
    <property type="entry name" value="Formin, diaphanous GTPase-binding domain"/>
    <property type="match status" value="1"/>
</dbReference>
<keyword evidence="7" id="KW-0896">Oogenesis</keyword>
<dbReference type="PANTHER" id="PTHR45691">
    <property type="entry name" value="PROTEIN DIAPHANOUS"/>
    <property type="match status" value="1"/>
</dbReference>
<dbReference type="Pfam" id="PF06345">
    <property type="entry name" value="Drf_DAD"/>
    <property type="match status" value="1"/>
</dbReference>
<dbReference type="GO" id="GO:0030041">
    <property type="term" value="P:actin filament polymerization"/>
    <property type="evidence" value="ECO:0007669"/>
    <property type="project" value="TreeGrafter"/>
</dbReference>
<keyword evidence="6" id="KW-0221">Differentiation</keyword>
<evidence type="ECO:0000256" key="5">
    <source>
        <dbReference type="ARBA" id="ARBA00022737"/>
    </source>
</evidence>
<feature type="region of interest" description="Disordered" evidence="13">
    <location>
        <begin position="561"/>
        <end position="742"/>
    </location>
</feature>
<feature type="coiled-coil region" evidence="12">
    <location>
        <begin position="511"/>
        <end position="538"/>
    </location>
</feature>
<dbReference type="GO" id="GO:0048477">
    <property type="term" value="P:oogenesis"/>
    <property type="evidence" value="ECO:0007669"/>
    <property type="project" value="UniProtKB-KW"/>
</dbReference>
<dbReference type="PANTHER" id="PTHR45691:SF3">
    <property type="entry name" value="PROTEIN DIAPHANOUS HOMOLOG 2"/>
    <property type="match status" value="1"/>
</dbReference>
<dbReference type="Pfam" id="PF06367">
    <property type="entry name" value="Drf_FH3"/>
    <property type="match status" value="1"/>
</dbReference>
<keyword evidence="4" id="KW-0963">Cytoplasm</keyword>
<dbReference type="Gene3D" id="1.20.58.630">
    <property type="match status" value="1"/>
</dbReference>
<dbReference type="FunFam" id="1.25.10.10:FF:000033">
    <property type="entry name" value="Diaphanous related formin 2"/>
    <property type="match status" value="1"/>
</dbReference>
<organism evidence="14 15">
    <name type="scientific">Geospiza parvula</name>
    <name type="common">Small tree-finch</name>
    <name type="synonym">Camarhynchus parvulus</name>
    <dbReference type="NCBI Taxonomy" id="87175"/>
    <lineage>
        <taxon>Eukaryota</taxon>
        <taxon>Metazoa</taxon>
        <taxon>Chordata</taxon>
        <taxon>Craniata</taxon>
        <taxon>Vertebrata</taxon>
        <taxon>Euteleostomi</taxon>
        <taxon>Archelosauria</taxon>
        <taxon>Archosauria</taxon>
        <taxon>Dinosauria</taxon>
        <taxon>Saurischia</taxon>
        <taxon>Theropoda</taxon>
        <taxon>Coelurosauria</taxon>
        <taxon>Aves</taxon>
        <taxon>Neognathae</taxon>
        <taxon>Neoaves</taxon>
        <taxon>Telluraves</taxon>
        <taxon>Australaves</taxon>
        <taxon>Passeriformes</taxon>
        <taxon>Thraupidae</taxon>
        <taxon>Camarhynchus</taxon>
    </lineage>
</organism>
<keyword evidence="3" id="KW-0217">Developmental protein</keyword>
<evidence type="ECO:0000256" key="4">
    <source>
        <dbReference type="ARBA" id="ARBA00022490"/>
    </source>
</evidence>
<keyword evidence="8" id="KW-0007">Acetylation</keyword>
<dbReference type="FunFam" id="1.20.58.2220:FF:000003">
    <property type="entry name" value="protein diaphanous homolog 1 isoform X2"/>
    <property type="match status" value="1"/>
</dbReference>
<feature type="coiled-coil region" evidence="12">
    <location>
        <begin position="1040"/>
        <end position="1067"/>
    </location>
</feature>
<dbReference type="SUPFAM" id="SSF101447">
    <property type="entry name" value="Formin homology 2 domain (FH2 domain)"/>
    <property type="match status" value="1"/>
</dbReference>
<comment type="similarity">
    <text evidence="2">Belongs to the formin homology family. Diaphanous subfamily.</text>
</comment>
<dbReference type="InterPro" id="IPR051412">
    <property type="entry name" value="Formin_Homology_Diaphanous_sf"/>
</dbReference>
<evidence type="ECO:0000256" key="6">
    <source>
        <dbReference type="ARBA" id="ARBA00022782"/>
    </source>
</evidence>
<reference evidence="14" key="1">
    <citation type="submission" date="2020-02" db="EMBL/GenBank/DDBJ databases">
        <authorList>
            <person name="Enbody D E."/>
            <person name="Pettersson E M."/>
        </authorList>
    </citation>
    <scope>NUCLEOTIDE SEQUENCE [LARGE SCALE GENOMIC DNA]</scope>
</reference>
<reference evidence="14" key="3">
    <citation type="submission" date="2025-09" db="UniProtKB">
        <authorList>
            <consortium name="Ensembl"/>
        </authorList>
    </citation>
    <scope>IDENTIFICATION</scope>
</reference>
<dbReference type="FunFam" id="1.10.20.40:FF:000001">
    <property type="entry name" value="Diaphanous related formin 2"/>
    <property type="match status" value="1"/>
</dbReference>
<evidence type="ECO:0000313" key="14">
    <source>
        <dbReference type="Ensembl" id="ENSCPVP00000010017.1"/>
    </source>
</evidence>
<name>A0A8C3MW61_GEOPR</name>
<evidence type="ECO:0000256" key="3">
    <source>
        <dbReference type="ARBA" id="ARBA00022473"/>
    </source>
</evidence>
<feature type="compositionally biased region" description="Pro residues" evidence="13">
    <location>
        <begin position="562"/>
        <end position="742"/>
    </location>
</feature>
<comment type="subcellular location">
    <subcellularLocation>
        <location evidence="1">Cytoplasm</location>
    </subcellularLocation>
</comment>
<evidence type="ECO:0000256" key="10">
    <source>
        <dbReference type="ARBA" id="ARBA00072127"/>
    </source>
</evidence>
<evidence type="ECO:0000256" key="12">
    <source>
        <dbReference type="SAM" id="Coils"/>
    </source>
</evidence>
<dbReference type="InterPro" id="IPR044933">
    <property type="entry name" value="DIA_GBD_sf"/>
</dbReference>
<dbReference type="Proteomes" id="UP000694382">
    <property type="component" value="Chromosome 4A"/>
</dbReference>
<protein>
    <recommendedName>
        <fullName evidence="10">Protein diaphanous homolog 2</fullName>
    </recommendedName>
    <alternativeName>
        <fullName evidence="11">Diaphanous-related formin-2</fullName>
    </alternativeName>
</protein>
<evidence type="ECO:0000256" key="7">
    <source>
        <dbReference type="ARBA" id="ARBA00022943"/>
    </source>
</evidence>
<evidence type="ECO:0000313" key="15">
    <source>
        <dbReference type="Proteomes" id="UP000694382"/>
    </source>
</evidence>
<dbReference type="FunFam" id="1.20.58.630:FF:000001">
    <property type="entry name" value="Diaphanous related formin 1"/>
    <property type="match status" value="1"/>
</dbReference>
<evidence type="ECO:0000256" key="11">
    <source>
        <dbReference type="ARBA" id="ARBA00077584"/>
    </source>
</evidence>
<dbReference type="Gene3D" id="1.20.58.2220">
    <property type="entry name" value="Formin, FH2 domain"/>
    <property type="match status" value="1"/>
</dbReference>
<keyword evidence="9 12" id="KW-0175">Coiled coil</keyword>
<dbReference type="InterPro" id="IPR010473">
    <property type="entry name" value="GTPase-bd"/>
</dbReference>
<dbReference type="InterPro" id="IPR014768">
    <property type="entry name" value="GBD/FH3_dom"/>
</dbReference>
<dbReference type="SMART" id="SM01139">
    <property type="entry name" value="Drf_FH3"/>
    <property type="match status" value="1"/>
</dbReference>
<sequence length="1252" mass="139922">MDGHAAPGAGGEEPLSSGRMNAKRGGRAAEEESRNKPKLNIQIKTLADDVRDRITSFRKSAVKKEKPLIQHPIDSQPSISEIPHAQALVDERCMNLSEKEVMDLFEKMMEDMNLNEERKAPLRDKDLSTKREMVVQYISATAKSGGLKNSKHECTLSSQEYIHELRSGISDEKLLNCLESLRVSLTSNPVSWVNNFGHEGLGLLLDALEKLLDKKQQESIDKKNQHKLIQCLKAFMNNKGKILGDERSLLLLSRAIDPKQPHMMTETVKILSAICIVGEENILDKLLGAITTAAERHNREERFSQIVEGLENHEFIQLQVACMQLINALVTSPEDLDFRIHLRNEFLRCGLKKILPALKDKENEELDIQLRVFDENKDEDHFELSHRLNDIKAEMEYPLRKCCSNFEVFHLLYNMVKDTSSENYFLSILQHFLLIRNDYYVRPQYYKIIEECVSQIVLHCSGMDPDFKYRGRMDINFTHLVDACVDKAKVEESEKKAAEFSRKFDEEFTARQEAQAELQKREEKIKELESEVKQLRTQVIKKYHFKNSSVLFQGPGLTEVPAIPPAHPSENVPPSPAPSLPGGAIPPPPPLPGAGAIPPPPPLPGGVTIPPPPPLPGGVTIPPPPPLPGGVTIPPPPPLPGGVTIPPPPPLPGGAAIPPPPPLPGASLPPPPPPLPGAAIPPPPPLPGVPPPPPLPGGAGPPPPPPLPGGAGPPPPPPLPGGAIPPPPPFGGPPMPPPLGGAPFAPFPVVPALPHGMKEKKKYKLEVSMKRINWSKIEPQEIGENSFWVKAEEDKFEDPELFAKLALTFGTQMKAKKPVEESEEKKAAQSKKKIKELRVLDGKSAQNLSIFLGSFRLPYEEIKNIILEVDEEKLSESLIQNLVKNLPEQKELNALAELKDEYNDLAEPEQFGVVMSSVKMLRARLNGILFRLMFEEHVNNIKPDIMAVTLACEELKKSESFSKLLELVLFLGNYMNSGSRNAQSLGFNISFLCKIRDTKSSDQKTTLLHFLAEICEENYRDILKFPDELQHVESASKVSAQTLKSNLDSMNQQIQRLEKDIENFPKSQDEHDKFVEKMSISFEQYEKLSNMHNNMTKLYENLGEYFTFDPKTISIEEFFGDLSNFRTLFLEALKENNKRRELEEKTKRAKLAKEKAERERLERQKKKQQLIDMNKEGDETGVMDSLLEALQSGAAFRDRRKRTPRAQGKGNPANSGLQTEHLQLGYKHSHLKLLGKDLPAVFPVLLLGSELL</sequence>
<dbReference type="Gene3D" id="1.25.10.10">
    <property type="entry name" value="Leucine-rich Repeat Variant"/>
    <property type="match status" value="1"/>
</dbReference>
<dbReference type="Ensembl" id="ENSCPVT00000010464.2">
    <property type="protein sequence ID" value="ENSCPVP00000010017.1"/>
    <property type="gene ID" value="ENSCPVG00000004554.2"/>
</dbReference>
<evidence type="ECO:0000256" key="13">
    <source>
        <dbReference type="SAM" id="MobiDB-lite"/>
    </source>
</evidence>
<feature type="coiled-coil region" evidence="12">
    <location>
        <begin position="1132"/>
        <end position="1176"/>
    </location>
</feature>
<evidence type="ECO:0000256" key="8">
    <source>
        <dbReference type="ARBA" id="ARBA00022990"/>
    </source>
</evidence>
<dbReference type="InterPro" id="IPR042201">
    <property type="entry name" value="FH2_Formin_sf"/>
</dbReference>
<evidence type="ECO:0000256" key="9">
    <source>
        <dbReference type="ARBA" id="ARBA00023054"/>
    </source>
</evidence>
<keyword evidence="15" id="KW-1185">Reference proteome</keyword>
<dbReference type="PROSITE" id="PS51232">
    <property type="entry name" value="GBD_FH3"/>
    <property type="match status" value="1"/>
</dbReference>
<dbReference type="Gene3D" id="1.10.238.150">
    <property type="entry name" value="Formin, FH3 diaphanous domain"/>
    <property type="match status" value="1"/>
</dbReference>
<dbReference type="InterPro" id="IPR014767">
    <property type="entry name" value="DAD_dom"/>
</dbReference>
<dbReference type="PROSITE" id="PS51231">
    <property type="entry name" value="DAD"/>
    <property type="match status" value="1"/>
</dbReference>
<dbReference type="SMART" id="SM00498">
    <property type="entry name" value="FH2"/>
    <property type="match status" value="1"/>
</dbReference>
<feature type="region of interest" description="Disordered" evidence="13">
    <location>
        <begin position="1196"/>
        <end position="1219"/>
    </location>
</feature>
<dbReference type="GO" id="GO:0005884">
    <property type="term" value="C:actin filament"/>
    <property type="evidence" value="ECO:0007669"/>
    <property type="project" value="TreeGrafter"/>
</dbReference>
<dbReference type="GO" id="GO:0003779">
    <property type="term" value="F:actin binding"/>
    <property type="evidence" value="ECO:0007669"/>
    <property type="project" value="InterPro"/>
</dbReference>
<dbReference type="InterPro" id="IPR015425">
    <property type="entry name" value="FH2_Formin"/>
</dbReference>
<dbReference type="Pfam" id="PF06346">
    <property type="entry name" value="Drf_FH1"/>
    <property type="match status" value="1"/>
</dbReference>
<feature type="region of interest" description="Disordered" evidence="13">
    <location>
        <begin position="1"/>
        <end position="39"/>
    </location>
</feature>
<dbReference type="FunFam" id="1.10.238.150:FF:000002">
    <property type="entry name" value="protein diaphanous homolog 2 isoform X2"/>
    <property type="match status" value="1"/>
</dbReference>
<keyword evidence="5" id="KW-0677">Repeat</keyword>
<reference evidence="14" key="2">
    <citation type="submission" date="2025-08" db="UniProtKB">
        <authorList>
            <consortium name="Ensembl"/>
        </authorList>
    </citation>
    <scope>IDENTIFICATION</scope>
</reference>
<dbReference type="Gene3D" id="6.10.30.30">
    <property type="match status" value="1"/>
</dbReference>
<dbReference type="GO" id="GO:0005737">
    <property type="term" value="C:cytoplasm"/>
    <property type="evidence" value="ECO:0007669"/>
    <property type="project" value="UniProtKB-SubCell"/>
</dbReference>
<dbReference type="Pfam" id="PF02181">
    <property type="entry name" value="FH2"/>
    <property type="match status" value="1"/>
</dbReference>
<dbReference type="GO" id="GO:0031267">
    <property type="term" value="F:small GTPase binding"/>
    <property type="evidence" value="ECO:0007669"/>
    <property type="project" value="InterPro"/>
</dbReference>
<dbReference type="InterPro" id="IPR011989">
    <property type="entry name" value="ARM-like"/>
</dbReference>
<dbReference type="SMART" id="SM01140">
    <property type="entry name" value="Drf_GBD"/>
    <property type="match status" value="1"/>
</dbReference>
<accession>A0A8C3MW61</accession>
<dbReference type="InterPro" id="IPR010472">
    <property type="entry name" value="FH3_dom"/>
</dbReference>
<evidence type="ECO:0000256" key="2">
    <source>
        <dbReference type="ARBA" id="ARBA00008214"/>
    </source>
</evidence>
<dbReference type="PROSITE" id="PS51444">
    <property type="entry name" value="FH2"/>
    <property type="match status" value="1"/>
</dbReference>
<proteinExistence type="inferred from homology"/>
<dbReference type="Pfam" id="PF06371">
    <property type="entry name" value="Drf_GBD"/>
    <property type="match status" value="1"/>
</dbReference>
<dbReference type="AlphaFoldDB" id="A0A8C3MW61"/>
<dbReference type="InterPro" id="IPR016024">
    <property type="entry name" value="ARM-type_fold"/>
</dbReference>
<dbReference type="InterPro" id="IPR010465">
    <property type="entry name" value="Drf_DAD"/>
</dbReference>